<dbReference type="GO" id="GO:1990281">
    <property type="term" value="C:efflux pump complex"/>
    <property type="evidence" value="ECO:0007669"/>
    <property type="project" value="TreeGrafter"/>
</dbReference>
<evidence type="ECO:0000259" key="10">
    <source>
        <dbReference type="Pfam" id="PF25944"/>
    </source>
</evidence>
<organism evidence="11 12">
    <name type="scientific">Pseudomonas fluorescens</name>
    <dbReference type="NCBI Taxonomy" id="294"/>
    <lineage>
        <taxon>Bacteria</taxon>
        <taxon>Pseudomonadati</taxon>
        <taxon>Pseudomonadota</taxon>
        <taxon>Gammaproteobacteria</taxon>
        <taxon>Pseudomonadales</taxon>
        <taxon>Pseudomonadaceae</taxon>
        <taxon>Pseudomonas</taxon>
    </lineage>
</organism>
<dbReference type="PANTHER" id="PTHR30469">
    <property type="entry name" value="MULTIDRUG RESISTANCE PROTEIN MDTA"/>
    <property type="match status" value="1"/>
</dbReference>
<evidence type="ECO:0000256" key="5">
    <source>
        <dbReference type="ARBA" id="ARBA00022519"/>
    </source>
</evidence>
<feature type="domain" description="Multidrug resistance protein MdtA-like beta-barrel" evidence="10">
    <location>
        <begin position="211"/>
        <end position="298"/>
    </location>
</feature>
<name>A0A0D0TC53_PSEFL</name>
<dbReference type="Pfam" id="PF25876">
    <property type="entry name" value="HH_MFP_RND"/>
    <property type="match status" value="1"/>
</dbReference>
<evidence type="ECO:0000256" key="1">
    <source>
        <dbReference type="ARBA" id="ARBA00004533"/>
    </source>
</evidence>
<evidence type="ECO:0000259" key="9">
    <source>
        <dbReference type="Pfam" id="PF25917"/>
    </source>
</evidence>
<dbReference type="SUPFAM" id="SSF111369">
    <property type="entry name" value="HlyD-like secretion proteins"/>
    <property type="match status" value="1"/>
</dbReference>
<keyword evidence="4" id="KW-1003">Cell membrane</keyword>
<dbReference type="Gene3D" id="1.10.287.470">
    <property type="entry name" value="Helix hairpin bin"/>
    <property type="match status" value="1"/>
</dbReference>
<dbReference type="NCBIfam" id="TIGR01730">
    <property type="entry name" value="RND_mfp"/>
    <property type="match status" value="1"/>
</dbReference>
<proteinExistence type="inferred from homology"/>
<dbReference type="InterPro" id="IPR058624">
    <property type="entry name" value="MdtA-like_HH"/>
</dbReference>
<dbReference type="PANTHER" id="PTHR30469:SF12">
    <property type="entry name" value="MULTIDRUG RESISTANCE PROTEIN MDTA"/>
    <property type="match status" value="1"/>
</dbReference>
<feature type="domain" description="Multidrug resistance protein MdtA-like alpha-helical hairpin" evidence="8">
    <location>
        <begin position="105"/>
        <end position="174"/>
    </location>
</feature>
<dbReference type="Gene3D" id="2.40.420.20">
    <property type="match status" value="1"/>
</dbReference>
<evidence type="ECO:0000256" key="4">
    <source>
        <dbReference type="ARBA" id="ARBA00022475"/>
    </source>
</evidence>
<comment type="caution">
    <text evidence="11">The sequence shown here is derived from an EMBL/GenBank/DDBJ whole genome shotgun (WGS) entry which is preliminary data.</text>
</comment>
<evidence type="ECO:0000256" key="3">
    <source>
        <dbReference type="ARBA" id="ARBA00009477"/>
    </source>
</evidence>
<dbReference type="Gene3D" id="2.40.30.170">
    <property type="match status" value="1"/>
</dbReference>
<dbReference type="GO" id="GO:0015562">
    <property type="term" value="F:efflux transmembrane transporter activity"/>
    <property type="evidence" value="ECO:0007669"/>
    <property type="project" value="TreeGrafter"/>
</dbReference>
<keyword evidence="5" id="KW-0997">Cell inner membrane</keyword>
<reference evidence="11 12" key="1">
    <citation type="submission" date="2015-01" db="EMBL/GenBank/DDBJ databases">
        <title>Genome sequence of the beneficial rhizobacterium Pseudomonas fluorescens 2-79.</title>
        <authorList>
            <person name="Thuermer A."/>
            <person name="Daniel R."/>
        </authorList>
    </citation>
    <scope>NUCLEOTIDE SEQUENCE [LARGE SCALE GENOMIC DNA]</scope>
    <source>
        <strain evidence="11 12">2-79</strain>
    </source>
</reference>
<dbReference type="InterPro" id="IPR058625">
    <property type="entry name" value="MdtA-like_BSH"/>
</dbReference>
<evidence type="ECO:0000256" key="2">
    <source>
        <dbReference type="ARBA" id="ARBA00004635"/>
    </source>
</evidence>
<dbReference type="PATRIC" id="fig|294.125.peg.3501"/>
<dbReference type="InterPro" id="IPR006143">
    <property type="entry name" value="RND_pump_MFP"/>
</dbReference>
<evidence type="ECO:0000313" key="12">
    <source>
        <dbReference type="Proteomes" id="UP000032210"/>
    </source>
</evidence>
<dbReference type="Pfam" id="PF25944">
    <property type="entry name" value="Beta-barrel_RND"/>
    <property type="match status" value="1"/>
</dbReference>
<evidence type="ECO:0000256" key="7">
    <source>
        <dbReference type="ARBA" id="ARBA00023136"/>
    </source>
</evidence>
<gene>
    <name evidence="11" type="primary">mdtA_2</name>
    <name evidence="11" type="ORF">PFLU3_34140</name>
</gene>
<comment type="subcellular location">
    <subcellularLocation>
        <location evidence="1">Cell inner membrane</location>
    </subcellularLocation>
    <subcellularLocation>
        <location evidence="2">Membrane</location>
        <topology evidence="2">Lipid-anchor</topology>
    </subcellularLocation>
</comment>
<evidence type="ECO:0000256" key="6">
    <source>
        <dbReference type="ARBA" id="ARBA00023054"/>
    </source>
</evidence>
<feature type="domain" description="Multidrug resistance protein MdtA-like barrel-sandwich hybrid" evidence="9">
    <location>
        <begin position="66"/>
        <end position="203"/>
    </location>
</feature>
<dbReference type="RefSeq" id="WP_043049764.1">
    <property type="nucleotide sequence ID" value="NZ_JXCQ01000031.1"/>
</dbReference>
<keyword evidence="7" id="KW-0472">Membrane</keyword>
<comment type="similarity">
    <text evidence="3">Belongs to the membrane fusion protein (MFP) (TC 8.A.1) family.</text>
</comment>
<sequence length="388" mass="41682">MHIKRNTALMVGVLLILAVAVWALTRPAKTRLAAPSAVPVRVVSVVQQDVPRFVTGIGSVLSLHSVVIRPQIDGILTKLLVKEGQLVKAGDLLASIDDRAIRASLDQAKAQLGESQAQLQVALVNLKRYKELSIDDGVSKQTYDQQQALVNQLKATAQGNQAAIDAAQVQLSYTQIRSPVSGRVGIRSVDEGNFLRMSDTQGLFSVTQIDPIAVTFSLPQQMLPTLQRLIAAPTRASVDAYLGADTDGQTGDLLGEGHLSLIDNQISSTTGTLRAKAEFNNLAQKLWPGQLVTIKIQTALDKNALVVPPTVVQRGLDSHFVYRVSDDTVEVVPVHVAYQDSEINIIKGVQAGDVLVSDGQSRLKAGARVEVLKEPPQVIQTADAKVQP</sequence>
<dbReference type="EMBL" id="JXCQ01000031">
    <property type="protein sequence ID" value="KIR21116.1"/>
    <property type="molecule type" value="Genomic_DNA"/>
</dbReference>
<evidence type="ECO:0000259" key="8">
    <source>
        <dbReference type="Pfam" id="PF25876"/>
    </source>
</evidence>
<dbReference type="AlphaFoldDB" id="A0A0D0TC53"/>
<accession>A0A0D0TC53</accession>
<keyword evidence="6" id="KW-0175">Coiled coil</keyword>
<protein>
    <submittedName>
        <fullName evidence="11">MdtA_2 protein</fullName>
    </submittedName>
</protein>
<dbReference type="InterPro" id="IPR058626">
    <property type="entry name" value="MdtA-like_b-barrel"/>
</dbReference>
<evidence type="ECO:0000313" key="11">
    <source>
        <dbReference type="EMBL" id="KIR21116.1"/>
    </source>
</evidence>
<dbReference type="Gene3D" id="2.40.50.100">
    <property type="match status" value="1"/>
</dbReference>
<dbReference type="Proteomes" id="UP000032210">
    <property type="component" value="Unassembled WGS sequence"/>
</dbReference>
<dbReference type="Pfam" id="PF25917">
    <property type="entry name" value="BSH_RND"/>
    <property type="match status" value="1"/>
</dbReference>